<protein>
    <recommendedName>
        <fullName evidence="7">Rhodopsin domain-containing protein</fullName>
    </recommendedName>
</protein>
<evidence type="ECO:0000313" key="9">
    <source>
        <dbReference type="Proteomes" id="UP001396898"/>
    </source>
</evidence>
<comment type="caution">
    <text evidence="8">The sequence shown here is derived from an EMBL/GenBank/DDBJ whole genome shotgun (WGS) entry which is preliminary data.</text>
</comment>
<feature type="transmembrane region" description="Helical" evidence="6">
    <location>
        <begin position="96"/>
        <end position="114"/>
    </location>
</feature>
<dbReference type="PANTHER" id="PTHR33048">
    <property type="entry name" value="PTH11-LIKE INTEGRAL MEMBRANE PROTEIN (AFU_ORTHOLOGUE AFUA_5G11245)"/>
    <property type="match status" value="1"/>
</dbReference>
<evidence type="ECO:0000313" key="8">
    <source>
        <dbReference type="EMBL" id="KAK7994638.1"/>
    </source>
</evidence>
<feature type="transmembrane region" description="Helical" evidence="6">
    <location>
        <begin position="126"/>
        <end position="147"/>
    </location>
</feature>
<sequence>MVLELNRSPRQQAEFIVILVLTPLGIAVTILRFIATSRSPRSPGLEDWMAMSATLFFLLTNIGGLSAIGILNGRDIATEIAEAPDSYGHWNLASQYFYFFHALCVKLSVLALYYRIFSIRRGYKIWIFALGACQLVLVVVACVLQAFQCRPIAMYWNPSVPGQCTPPGQVALIGETPNSLIDFAMVSLAIVMIRSLQLPQTTKLKLQFLFGLGISVGIIGFVKIAVTHSVTAQG</sequence>
<evidence type="ECO:0000256" key="3">
    <source>
        <dbReference type="ARBA" id="ARBA00022989"/>
    </source>
</evidence>
<dbReference type="PANTHER" id="PTHR33048:SF47">
    <property type="entry name" value="INTEGRAL MEMBRANE PROTEIN-RELATED"/>
    <property type="match status" value="1"/>
</dbReference>
<comment type="subcellular location">
    <subcellularLocation>
        <location evidence="1">Membrane</location>
        <topology evidence="1">Multi-pass membrane protein</topology>
    </subcellularLocation>
</comment>
<reference evidence="8 9" key="1">
    <citation type="submission" date="2023-01" db="EMBL/GenBank/DDBJ databases">
        <title>Analysis of 21 Apiospora genomes using comparative genomics revels a genus with tremendous synthesis potential of carbohydrate active enzymes and secondary metabolites.</title>
        <authorList>
            <person name="Sorensen T."/>
        </authorList>
    </citation>
    <scope>NUCLEOTIDE SEQUENCE [LARGE SCALE GENOMIC DNA]</scope>
    <source>
        <strain evidence="8 9">CBS 20057</strain>
    </source>
</reference>
<dbReference type="Pfam" id="PF20684">
    <property type="entry name" value="Fung_rhodopsin"/>
    <property type="match status" value="1"/>
</dbReference>
<accession>A0ABR1R0W5</accession>
<gene>
    <name evidence="8" type="ORF">PG991_016226</name>
</gene>
<feature type="domain" description="Rhodopsin" evidence="7">
    <location>
        <begin position="31"/>
        <end position="229"/>
    </location>
</feature>
<dbReference type="EMBL" id="JAQQWI010000024">
    <property type="protein sequence ID" value="KAK7994638.1"/>
    <property type="molecule type" value="Genomic_DNA"/>
</dbReference>
<keyword evidence="3 6" id="KW-1133">Transmembrane helix</keyword>
<feature type="transmembrane region" description="Helical" evidence="6">
    <location>
        <begin position="15"/>
        <end position="35"/>
    </location>
</feature>
<keyword evidence="2 6" id="KW-0812">Transmembrane</keyword>
<comment type="similarity">
    <text evidence="5">Belongs to the SAT4 family.</text>
</comment>
<keyword evidence="4 6" id="KW-0472">Membrane</keyword>
<dbReference type="InterPro" id="IPR052337">
    <property type="entry name" value="SAT4-like"/>
</dbReference>
<feature type="transmembrane region" description="Helical" evidence="6">
    <location>
        <begin position="47"/>
        <end position="71"/>
    </location>
</feature>
<keyword evidence="9" id="KW-1185">Reference proteome</keyword>
<evidence type="ECO:0000256" key="1">
    <source>
        <dbReference type="ARBA" id="ARBA00004141"/>
    </source>
</evidence>
<organism evidence="8 9">
    <name type="scientific">Apiospora marii</name>
    <dbReference type="NCBI Taxonomy" id="335849"/>
    <lineage>
        <taxon>Eukaryota</taxon>
        <taxon>Fungi</taxon>
        <taxon>Dikarya</taxon>
        <taxon>Ascomycota</taxon>
        <taxon>Pezizomycotina</taxon>
        <taxon>Sordariomycetes</taxon>
        <taxon>Xylariomycetidae</taxon>
        <taxon>Amphisphaeriales</taxon>
        <taxon>Apiosporaceae</taxon>
        <taxon>Apiospora</taxon>
    </lineage>
</organism>
<name>A0ABR1R0W5_9PEZI</name>
<evidence type="ECO:0000256" key="4">
    <source>
        <dbReference type="ARBA" id="ARBA00023136"/>
    </source>
</evidence>
<dbReference type="InterPro" id="IPR049326">
    <property type="entry name" value="Rhodopsin_dom_fungi"/>
</dbReference>
<evidence type="ECO:0000259" key="7">
    <source>
        <dbReference type="Pfam" id="PF20684"/>
    </source>
</evidence>
<proteinExistence type="inferred from homology"/>
<evidence type="ECO:0000256" key="6">
    <source>
        <dbReference type="SAM" id="Phobius"/>
    </source>
</evidence>
<feature type="transmembrane region" description="Helical" evidence="6">
    <location>
        <begin position="208"/>
        <end position="226"/>
    </location>
</feature>
<dbReference type="Proteomes" id="UP001396898">
    <property type="component" value="Unassembled WGS sequence"/>
</dbReference>
<evidence type="ECO:0000256" key="2">
    <source>
        <dbReference type="ARBA" id="ARBA00022692"/>
    </source>
</evidence>
<evidence type="ECO:0000256" key="5">
    <source>
        <dbReference type="ARBA" id="ARBA00038359"/>
    </source>
</evidence>